<gene>
    <name evidence="1" type="ORF">DVJ77_19605</name>
</gene>
<name>A0A369UIC4_9GAMM</name>
<keyword evidence="2" id="KW-1185">Reference proteome</keyword>
<evidence type="ECO:0000313" key="2">
    <source>
        <dbReference type="Proteomes" id="UP000253782"/>
    </source>
</evidence>
<evidence type="ECO:0000313" key="1">
    <source>
        <dbReference type="EMBL" id="RDD80093.1"/>
    </source>
</evidence>
<sequence length="90" mass="10323">MLTFVGSSNCTFIRNGSDYDAKRAQDHLKSKFNYLQRKQQIDSAEDFIARAASASSMSGEPYKVRCDGREQASADWLREELRRMRQQATP</sequence>
<dbReference type="Pfam" id="PF17263">
    <property type="entry name" value="DUF5329"/>
    <property type="match status" value="1"/>
</dbReference>
<comment type="caution">
    <text evidence="1">The sequence shown here is derived from an EMBL/GenBank/DDBJ whole genome shotgun (WGS) entry which is preliminary data.</text>
</comment>
<dbReference type="AlphaFoldDB" id="A0A369UIC4"/>
<reference evidence="1 2" key="1">
    <citation type="submission" date="2018-07" db="EMBL/GenBank/DDBJ databases">
        <title>Dyella tabacisoli L4-6T, whole genome shotgun sequence.</title>
        <authorList>
            <person name="Zhou X.-K."/>
            <person name="Li W.-J."/>
            <person name="Duan Y.-Q."/>
        </authorList>
    </citation>
    <scope>NUCLEOTIDE SEQUENCE [LARGE SCALE GENOMIC DNA]</scope>
    <source>
        <strain evidence="1 2">L4-6</strain>
    </source>
</reference>
<dbReference type="InterPro" id="IPR035242">
    <property type="entry name" value="DUF5329"/>
</dbReference>
<dbReference type="EMBL" id="QQAH01000022">
    <property type="protein sequence ID" value="RDD80093.1"/>
    <property type="molecule type" value="Genomic_DNA"/>
</dbReference>
<dbReference type="OrthoDB" id="344871at2"/>
<protein>
    <submittedName>
        <fullName evidence="1">Uncharacterized protein</fullName>
    </submittedName>
</protein>
<proteinExistence type="predicted"/>
<dbReference type="Proteomes" id="UP000253782">
    <property type="component" value="Unassembled WGS sequence"/>
</dbReference>
<organism evidence="1 2">
    <name type="scientific">Dyella tabacisoli</name>
    <dbReference type="NCBI Taxonomy" id="2282381"/>
    <lineage>
        <taxon>Bacteria</taxon>
        <taxon>Pseudomonadati</taxon>
        <taxon>Pseudomonadota</taxon>
        <taxon>Gammaproteobacteria</taxon>
        <taxon>Lysobacterales</taxon>
        <taxon>Rhodanobacteraceae</taxon>
        <taxon>Dyella</taxon>
    </lineage>
</organism>
<accession>A0A369UIC4</accession>